<dbReference type="InterPro" id="IPR029030">
    <property type="entry name" value="Caspase-like_dom_sf"/>
</dbReference>
<gene>
    <name evidence="5" type="ORF">MCHLO_05436</name>
</gene>
<evidence type="ECO:0000256" key="1">
    <source>
        <dbReference type="ARBA" id="ARBA00009005"/>
    </source>
</evidence>
<keyword evidence="3" id="KW-0378">Hydrolase</keyword>
<feature type="domain" description="Peptidase C14 caspase" evidence="4">
    <location>
        <begin position="10"/>
        <end position="246"/>
    </location>
</feature>
<keyword evidence="3" id="KW-0645">Protease</keyword>
<evidence type="ECO:0000259" key="4">
    <source>
        <dbReference type="Pfam" id="PF00656"/>
    </source>
</evidence>
<protein>
    <recommendedName>
        <fullName evidence="4">Peptidase C14 caspase domain-containing protein</fullName>
    </recommendedName>
</protein>
<dbReference type="SUPFAM" id="SSF52129">
    <property type="entry name" value="Caspase-like"/>
    <property type="match status" value="1"/>
</dbReference>
<dbReference type="EMBL" id="DF844096">
    <property type="protein sequence ID" value="GAT47999.1"/>
    <property type="molecule type" value="Genomic_DNA"/>
</dbReference>
<accession>A0ABQ0LA33</accession>
<dbReference type="Proteomes" id="UP000815677">
    <property type="component" value="Unassembled WGS sequence"/>
</dbReference>
<reference evidence="5" key="1">
    <citation type="submission" date="2014-09" db="EMBL/GenBank/DDBJ databases">
        <title>Genome sequence of the luminous mushroom Mycena chlorophos for searching fungal bioluminescence genes.</title>
        <authorList>
            <person name="Tanaka Y."/>
            <person name="Kasuga D."/>
            <person name="Oba Y."/>
            <person name="Hase S."/>
            <person name="Sato K."/>
            <person name="Oba Y."/>
            <person name="Sakakibara Y."/>
        </authorList>
    </citation>
    <scope>NUCLEOTIDE SEQUENCE</scope>
</reference>
<evidence type="ECO:0000256" key="3">
    <source>
        <dbReference type="ARBA" id="ARBA00022807"/>
    </source>
</evidence>
<keyword evidence="3" id="KW-0788">Thiol protease</keyword>
<dbReference type="InterPro" id="IPR050452">
    <property type="entry name" value="Metacaspase"/>
</dbReference>
<keyword evidence="6" id="KW-1185">Reference proteome</keyword>
<dbReference type="InterPro" id="IPR011600">
    <property type="entry name" value="Pept_C14_caspase"/>
</dbReference>
<name>A0ABQ0LA33_MYCCL</name>
<proteinExistence type="inferred from homology"/>
<dbReference type="PANTHER" id="PTHR48104:SF30">
    <property type="entry name" value="METACASPASE-1"/>
    <property type="match status" value="1"/>
</dbReference>
<evidence type="ECO:0000313" key="5">
    <source>
        <dbReference type="EMBL" id="GAT47999.1"/>
    </source>
</evidence>
<organism evidence="5 6">
    <name type="scientific">Mycena chlorophos</name>
    <name type="common">Agaric fungus</name>
    <name type="synonym">Agaricus chlorophos</name>
    <dbReference type="NCBI Taxonomy" id="658473"/>
    <lineage>
        <taxon>Eukaryota</taxon>
        <taxon>Fungi</taxon>
        <taxon>Dikarya</taxon>
        <taxon>Basidiomycota</taxon>
        <taxon>Agaricomycotina</taxon>
        <taxon>Agaricomycetes</taxon>
        <taxon>Agaricomycetidae</taxon>
        <taxon>Agaricales</taxon>
        <taxon>Marasmiineae</taxon>
        <taxon>Mycenaceae</taxon>
        <taxon>Mycena</taxon>
    </lineage>
</organism>
<keyword evidence="2" id="KW-0053">Apoptosis</keyword>
<comment type="similarity">
    <text evidence="1">Belongs to the peptidase C14B family.</text>
</comment>
<sequence length="545" mass="59498">MLNVRYHFVAIAINKYQHRHLKPLCGCVNDAKLMQSCLKELCGEPMSKAHLLFDEHATRANIVSLLREQLVDDPNLHKDDLIVICYAGHGGIAKVVGRGETTVVETLCPVDEGVNGTLCIPDFTIHALLRNLARAKGNNIVFICDCCHSGGIARGGDDEGARLQPRTRASKIPSVPHDTDAEILASLNCQGSERSGFCANDDDFLFLAACGKSEIAYEDRVNRSGRFTQALVSRLRTLNREKRLAETSYSNLVQQLKIPNQTPEVCGRFADRMLFDTRVSGWRFPVEMSGDKIATICAGEIHGVVKGTMFSTSTGASMKCFEVRSMTAQAAVVNGALDRPTWATVSSWNAGELSVFQRNAEGVALSESFLPVSAIQTSYRLRLVTSINAANVVACRGTSDVSFAVVTAGKQRWMAVPALLGSLGRRFSAEIRVPRTPNSIADALTKLAHFKYQLEAGVGTGDSAFANSDIELRMYRMSQPEGCSQWVRDSENCFDRQGRAWLDLQQGASCRVGLLSCIHLLSEPKRQTSTQMGHFSSAAVVQAMA</sequence>
<dbReference type="PANTHER" id="PTHR48104">
    <property type="entry name" value="METACASPASE-4"/>
    <property type="match status" value="1"/>
</dbReference>
<dbReference type="Pfam" id="PF00656">
    <property type="entry name" value="Peptidase_C14"/>
    <property type="match status" value="1"/>
</dbReference>
<evidence type="ECO:0000256" key="2">
    <source>
        <dbReference type="ARBA" id="ARBA00022703"/>
    </source>
</evidence>
<evidence type="ECO:0000313" key="6">
    <source>
        <dbReference type="Proteomes" id="UP000815677"/>
    </source>
</evidence>
<dbReference type="Gene3D" id="3.40.50.1460">
    <property type="match status" value="1"/>
</dbReference>